<keyword evidence="2" id="KW-1185">Reference proteome</keyword>
<evidence type="ECO:0000313" key="2">
    <source>
        <dbReference type="Proteomes" id="UP001150581"/>
    </source>
</evidence>
<proteinExistence type="predicted"/>
<organism evidence="1 2">
    <name type="scientific">Kickxella alabastrina</name>
    <dbReference type="NCBI Taxonomy" id="61397"/>
    <lineage>
        <taxon>Eukaryota</taxon>
        <taxon>Fungi</taxon>
        <taxon>Fungi incertae sedis</taxon>
        <taxon>Zoopagomycota</taxon>
        <taxon>Kickxellomycotina</taxon>
        <taxon>Kickxellomycetes</taxon>
        <taxon>Kickxellales</taxon>
        <taxon>Kickxellaceae</taxon>
        <taxon>Kickxella</taxon>
    </lineage>
</organism>
<feature type="non-terminal residue" evidence="1">
    <location>
        <position position="183"/>
    </location>
</feature>
<sequence>MLAANSRADNSLSIMRAEEAAAAAVSAGAFNESSSSNPVVPRIMVNRNSVLSILSNGDGTNGGFYTPMQEMFPLSLSEAASTDMPQSGSSGTPNSQGEGAAVYQPHLVQGADSLSAARTPAESPVLDAGGVSALVSAVSVGELLSDDDDDGDSDIAPLSQSRVFFDAHTRNSLNAQQQQKLAA</sequence>
<dbReference type="Proteomes" id="UP001150581">
    <property type="component" value="Unassembled WGS sequence"/>
</dbReference>
<dbReference type="EMBL" id="JANBPG010001292">
    <property type="protein sequence ID" value="KAJ1890700.1"/>
    <property type="molecule type" value="Genomic_DNA"/>
</dbReference>
<gene>
    <name evidence="1" type="ORF">LPJ66_007322</name>
</gene>
<protein>
    <submittedName>
        <fullName evidence="1">Uncharacterized protein</fullName>
    </submittedName>
</protein>
<accession>A0ACC1IDH3</accession>
<name>A0ACC1IDH3_9FUNG</name>
<evidence type="ECO:0000313" key="1">
    <source>
        <dbReference type="EMBL" id="KAJ1890700.1"/>
    </source>
</evidence>
<reference evidence="1" key="1">
    <citation type="submission" date="2022-07" db="EMBL/GenBank/DDBJ databases">
        <title>Phylogenomic reconstructions and comparative analyses of Kickxellomycotina fungi.</title>
        <authorList>
            <person name="Reynolds N.K."/>
            <person name="Stajich J.E."/>
            <person name="Barry K."/>
            <person name="Grigoriev I.V."/>
            <person name="Crous P."/>
            <person name="Smith M.E."/>
        </authorList>
    </citation>
    <scope>NUCLEOTIDE SEQUENCE</scope>
    <source>
        <strain evidence="1">Benny 63K</strain>
    </source>
</reference>
<comment type="caution">
    <text evidence="1">The sequence shown here is derived from an EMBL/GenBank/DDBJ whole genome shotgun (WGS) entry which is preliminary data.</text>
</comment>